<dbReference type="Pfam" id="PF10991">
    <property type="entry name" value="Enc34_ssDNA-bd"/>
    <property type="match status" value="1"/>
</dbReference>
<reference evidence="1" key="1">
    <citation type="submission" date="2022-04" db="EMBL/GenBank/DDBJ databases">
        <authorList>
            <person name="Yang M."/>
            <person name="Tan S."/>
        </authorList>
    </citation>
    <scope>NUCLEOTIDE SEQUENCE</scope>
</reference>
<dbReference type="InterPro" id="IPR012340">
    <property type="entry name" value="NA-bd_OB-fold"/>
</dbReference>
<accession>A0AAE9S255</accession>
<dbReference type="InterPro" id="IPR022595">
    <property type="entry name" value="Enc34_ssDNA-bd"/>
</dbReference>
<name>A0AAE9S255_9CAUD</name>
<keyword evidence="2" id="KW-1185">Reference proteome</keyword>
<evidence type="ECO:0008006" key="3">
    <source>
        <dbReference type="Google" id="ProtNLM"/>
    </source>
</evidence>
<organism evidence="1 2">
    <name type="scientific">Bacillus phage vB_BceS_LY1</name>
    <dbReference type="NCBI Taxonomy" id="2950459"/>
    <lineage>
        <taxon>Viruses</taxon>
        <taxon>Duplodnaviria</taxon>
        <taxon>Heunggongvirae</taxon>
        <taxon>Uroviricota</taxon>
        <taxon>Caudoviricetes</taxon>
        <taxon>Gutmannvirinae</taxon>
        <taxon>Layangavirus</taxon>
        <taxon>Layangavirus LY1</taxon>
    </lineage>
</organism>
<evidence type="ECO:0000313" key="1">
    <source>
        <dbReference type="EMBL" id="USL89272.1"/>
    </source>
</evidence>
<sequence length="193" mass="21113">MTKVITGLVRLSYANVFHAKAINGGEEKYSTAVLIPKSDKKTLKKIQDAVNEAKEQGKKDKWGGKIPANAKLPLRDGDEEFPEDEAYAGHYFLNASNKQKPGIAKPTGKDSKGKTIFTPITDETEVYSGCYCKLSLNFYPFNANGNKGVAVGLNHIVKVQDGEPLGGGASLENDFEEEDFEIEIDGDDEDFMS</sequence>
<evidence type="ECO:0000313" key="2">
    <source>
        <dbReference type="Proteomes" id="UP001214971"/>
    </source>
</evidence>
<dbReference type="Proteomes" id="UP001214971">
    <property type="component" value="Segment"/>
</dbReference>
<protein>
    <recommendedName>
        <fullName evidence="3">DUF2815 family protein</fullName>
    </recommendedName>
</protein>
<dbReference type="Gene3D" id="2.40.50.140">
    <property type="entry name" value="Nucleic acid-binding proteins"/>
    <property type="match status" value="1"/>
</dbReference>
<gene>
    <name evidence="1" type="ORF">vBBceSLY1_00053</name>
</gene>
<proteinExistence type="predicted"/>
<dbReference type="SUPFAM" id="SSF50249">
    <property type="entry name" value="Nucleic acid-binding proteins"/>
    <property type="match status" value="1"/>
</dbReference>
<dbReference type="EMBL" id="ON366410">
    <property type="protein sequence ID" value="USL89272.1"/>
    <property type="molecule type" value="Genomic_DNA"/>
</dbReference>